<dbReference type="EMBL" id="FNSL01000002">
    <property type="protein sequence ID" value="SEC19784.1"/>
    <property type="molecule type" value="Genomic_DNA"/>
</dbReference>
<evidence type="ECO:0008006" key="3">
    <source>
        <dbReference type="Google" id="ProtNLM"/>
    </source>
</evidence>
<name>A0A1H4QJQ1_9HYPH</name>
<evidence type="ECO:0000313" key="1">
    <source>
        <dbReference type="EMBL" id="SEC19784.1"/>
    </source>
</evidence>
<dbReference type="AlphaFoldDB" id="A0A1H4QJQ1"/>
<dbReference type="InterPro" id="IPR011256">
    <property type="entry name" value="Reg_factor_effector_dom_sf"/>
</dbReference>
<accession>A0A1H4QJQ1</accession>
<dbReference type="Gene3D" id="3.20.80.10">
    <property type="entry name" value="Regulatory factor, effector binding domain"/>
    <property type="match status" value="1"/>
</dbReference>
<reference evidence="2" key="1">
    <citation type="submission" date="2016-10" db="EMBL/GenBank/DDBJ databases">
        <authorList>
            <person name="Varghese N."/>
            <person name="Submissions S."/>
        </authorList>
    </citation>
    <scope>NUCLEOTIDE SEQUENCE [LARGE SCALE GENOMIC DNA]</scope>
    <source>
        <strain evidence="2">ES.061</strain>
    </source>
</reference>
<keyword evidence="2" id="KW-1185">Reference proteome</keyword>
<organism evidence="1 2">
    <name type="scientific">Nitratireductor aquibiodomus</name>
    <dbReference type="NCBI Taxonomy" id="204799"/>
    <lineage>
        <taxon>Bacteria</taxon>
        <taxon>Pseudomonadati</taxon>
        <taxon>Pseudomonadota</taxon>
        <taxon>Alphaproteobacteria</taxon>
        <taxon>Hyphomicrobiales</taxon>
        <taxon>Phyllobacteriaceae</taxon>
        <taxon>Nitratireductor</taxon>
    </lineage>
</organism>
<dbReference type="RefSeq" id="WP_090330216.1">
    <property type="nucleotide sequence ID" value="NZ_FNSL01000002.1"/>
</dbReference>
<proteinExistence type="predicted"/>
<dbReference type="Proteomes" id="UP000199064">
    <property type="component" value="Unassembled WGS sequence"/>
</dbReference>
<evidence type="ECO:0000313" key="2">
    <source>
        <dbReference type="Proteomes" id="UP000199064"/>
    </source>
</evidence>
<protein>
    <recommendedName>
        <fullName evidence="3">GyrI-like small molecule binding domain-containing protein</fullName>
    </recommendedName>
</protein>
<gene>
    <name evidence="1" type="ORF">SAMN05216452_4112</name>
</gene>
<sequence>MDIKETPDMWVLSLQQRLEIPDIRNAAAHCAAEIESSIEKEGLTASGPWTFISWNLPRDSKTLFDWRICRPVAKPDLYRGKIPLLHLEPIMVAARTHLGSLRTLFTQGYAPLVQEIHMSRHAFSGESREVYHDWRGPGVGYQRIEIQFGLSR</sequence>